<keyword evidence="2" id="KW-0378">Hydrolase</keyword>
<evidence type="ECO:0000256" key="3">
    <source>
        <dbReference type="ARBA" id="ARBA00022807"/>
    </source>
</evidence>
<dbReference type="RefSeq" id="WP_182582723.1">
    <property type="nucleotide sequence ID" value="NZ_JACIUZ010000025.1"/>
</dbReference>
<gene>
    <name evidence="4" type="ORF">H5R64_02665</name>
</gene>
<proteinExistence type="predicted"/>
<dbReference type="NCBIfam" id="TIGR01076">
    <property type="entry name" value="sortase_fam"/>
    <property type="match status" value="1"/>
</dbReference>
<sequence>MNKERLKKLIKRIEILLIMSTFQNLLRESLHHSSRYIGAILIPSLDINLPLANYTDDNIYTFGAGMLEPENINSSNPLVIGAHNLGWKGSSALFTPIAFHRLYGRKVIITNFEEVKEFKITSKKIIAPTNVKEVFKGTKNSLSLLTCTSNNKNRILVRAELTKTYSARSLSSKFKRELSQKYRVNLAN</sequence>
<organism evidence="4 5">
    <name type="scientific">Limosilactobacillus fastidiosus</name>
    <dbReference type="NCBI Taxonomy" id="2759855"/>
    <lineage>
        <taxon>Bacteria</taxon>
        <taxon>Bacillati</taxon>
        <taxon>Bacillota</taxon>
        <taxon>Bacilli</taxon>
        <taxon>Lactobacillales</taxon>
        <taxon>Lactobacillaceae</taxon>
        <taxon>Limosilactobacillus</taxon>
    </lineage>
</organism>
<keyword evidence="5" id="KW-1185">Reference proteome</keyword>
<dbReference type="InterPro" id="IPR042007">
    <property type="entry name" value="Sortase_A"/>
</dbReference>
<dbReference type="InterPro" id="IPR023365">
    <property type="entry name" value="Sortase_dom-sf"/>
</dbReference>
<comment type="caution">
    <text evidence="4">The sequence shown here is derived from an EMBL/GenBank/DDBJ whole genome shotgun (WGS) entry which is preliminary data.</text>
</comment>
<dbReference type="SUPFAM" id="SSF63817">
    <property type="entry name" value="Sortase"/>
    <property type="match status" value="1"/>
</dbReference>
<dbReference type="Gene3D" id="2.40.260.10">
    <property type="entry name" value="Sortase"/>
    <property type="match status" value="1"/>
</dbReference>
<evidence type="ECO:0000256" key="2">
    <source>
        <dbReference type="ARBA" id="ARBA00022801"/>
    </source>
</evidence>
<dbReference type="Pfam" id="PF04203">
    <property type="entry name" value="Sortase"/>
    <property type="match status" value="1"/>
</dbReference>
<dbReference type="CDD" id="cd06165">
    <property type="entry name" value="Sortase_A"/>
    <property type="match status" value="1"/>
</dbReference>
<evidence type="ECO:0000313" key="4">
    <source>
        <dbReference type="EMBL" id="MBB1062707.1"/>
    </source>
</evidence>
<evidence type="ECO:0000256" key="1">
    <source>
        <dbReference type="ARBA" id="ARBA00022670"/>
    </source>
</evidence>
<protein>
    <submittedName>
        <fullName evidence="4">Class A sortase</fullName>
    </submittedName>
</protein>
<dbReference type="EMBL" id="JACIUZ010000025">
    <property type="protein sequence ID" value="MBB1062707.1"/>
    <property type="molecule type" value="Genomic_DNA"/>
</dbReference>
<dbReference type="InterPro" id="IPR005754">
    <property type="entry name" value="Sortase"/>
</dbReference>
<accession>A0ABR6E684</accession>
<keyword evidence="1" id="KW-0645">Protease</keyword>
<reference evidence="4 5" key="1">
    <citation type="submission" date="2020-07" db="EMBL/GenBank/DDBJ databases">
        <title>Description of Limosilactobacillus balticus sp. nov., Limosilactobacillus agrestis sp. nov., Limosilactobacillus albertensis sp. nov., Limosilactobacillus rudii sp. nov., Limosilactobacillus fastidiosus sp. nov., five novel Limosilactobacillus species isolated from the vertebrate gastrointestinal tract, and proposal of 6 subspecies of Limosilactobacillus reuteri adapted to the gastrointestinal tract of specific vertebrate hosts.</title>
        <authorList>
            <person name="Li F."/>
            <person name="Cheng C."/>
            <person name="Zheng J."/>
            <person name="Quevedo R.M."/>
            <person name="Li J."/>
            <person name="Roos S."/>
            <person name="Gaenzle M.G."/>
            <person name="Walter J."/>
        </authorList>
    </citation>
    <scope>NUCLEOTIDE SEQUENCE [LARGE SCALE GENOMIC DNA]</scope>
    <source>
        <strain evidence="4 5">WF-MO7-1</strain>
    </source>
</reference>
<keyword evidence="3" id="KW-0788">Thiol protease</keyword>
<name>A0ABR6E684_9LACO</name>
<dbReference type="Proteomes" id="UP000544052">
    <property type="component" value="Unassembled WGS sequence"/>
</dbReference>
<evidence type="ECO:0000313" key="5">
    <source>
        <dbReference type="Proteomes" id="UP000544052"/>
    </source>
</evidence>